<sequence>MEHANQMPIETVGHELATSISLPGSKSISNRVLLLAALADGVSTLTNIQISDDTLVFVQALRHLGFDIREIDSSSCVVTGSNGTIPNDTASVWCGSAGTASRFLLAAAGAGIGVYQFDASEQMKRRTMHTLIEALTSQGVQINSKTGTFPLEMVSKGLVGGSIRIDASESSQFTSAMLMAAPFASSPVEVEADVKVSRPYIDMTMTLMAQYGVEVNKTRDDRFAVPNSSGYKARDYAVEPDASTASYFAAAAAVVGGSVTVEDLPLEGSLQGDTQFLRVLESMGCKLIRKGTSTTIRGSGVGGLKGVTVDMGDISDTMMTLACVAPYADTPTTIENIAHVRGKES</sequence>
<keyword evidence="5" id="KW-0808">Transferase</keyword>
<accession>A0A382MG53</accession>
<proteinExistence type="inferred from homology"/>
<dbReference type="Pfam" id="PF00275">
    <property type="entry name" value="EPSP_synthase"/>
    <property type="match status" value="1"/>
</dbReference>
<dbReference type="GO" id="GO:0008652">
    <property type="term" value="P:amino acid biosynthetic process"/>
    <property type="evidence" value="ECO:0007669"/>
    <property type="project" value="UniProtKB-KW"/>
</dbReference>
<dbReference type="PANTHER" id="PTHR21090">
    <property type="entry name" value="AROM/DEHYDROQUINATE SYNTHASE"/>
    <property type="match status" value="1"/>
</dbReference>
<evidence type="ECO:0000313" key="9">
    <source>
        <dbReference type="EMBL" id="SVC47859.1"/>
    </source>
</evidence>
<feature type="non-terminal residue" evidence="9">
    <location>
        <position position="345"/>
    </location>
</feature>
<feature type="domain" description="Enolpyruvate transferase" evidence="8">
    <location>
        <begin position="14"/>
        <end position="345"/>
    </location>
</feature>
<evidence type="ECO:0000256" key="5">
    <source>
        <dbReference type="ARBA" id="ARBA00022679"/>
    </source>
</evidence>
<comment type="similarity">
    <text evidence="2">Belongs to the EPSP synthase family.</text>
</comment>
<evidence type="ECO:0000256" key="2">
    <source>
        <dbReference type="ARBA" id="ARBA00009948"/>
    </source>
</evidence>
<dbReference type="InterPro" id="IPR013792">
    <property type="entry name" value="RNA3'P_cycl/enolpyr_Trfase_a/b"/>
</dbReference>
<dbReference type="EMBL" id="UINC01093433">
    <property type="protein sequence ID" value="SVC47859.1"/>
    <property type="molecule type" value="Genomic_DNA"/>
</dbReference>
<dbReference type="PANTHER" id="PTHR21090:SF5">
    <property type="entry name" value="PENTAFUNCTIONAL AROM POLYPEPTIDE"/>
    <property type="match status" value="1"/>
</dbReference>
<dbReference type="EC" id="2.5.1.19" evidence="3"/>
<keyword evidence="4" id="KW-0028">Amino-acid biosynthesis</keyword>
<evidence type="ECO:0000256" key="4">
    <source>
        <dbReference type="ARBA" id="ARBA00022605"/>
    </source>
</evidence>
<evidence type="ECO:0000256" key="3">
    <source>
        <dbReference type="ARBA" id="ARBA00012450"/>
    </source>
</evidence>
<dbReference type="UniPathway" id="UPA00053">
    <property type="reaction ID" value="UER00089"/>
</dbReference>
<dbReference type="InterPro" id="IPR006264">
    <property type="entry name" value="EPSP_synthase"/>
</dbReference>
<dbReference type="SUPFAM" id="SSF55205">
    <property type="entry name" value="EPT/RTPC-like"/>
    <property type="match status" value="1"/>
</dbReference>
<comment type="catalytic activity">
    <reaction evidence="7">
        <text>3-phosphoshikimate + phosphoenolpyruvate = 5-O-(1-carboxyvinyl)-3-phosphoshikimate + phosphate</text>
        <dbReference type="Rhea" id="RHEA:21256"/>
        <dbReference type="ChEBI" id="CHEBI:43474"/>
        <dbReference type="ChEBI" id="CHEBI:57701"/>
        <dbReference type="ChEBI" id="CHEBI:58702"/>
        <dbReference type="ChEBI" id="CHEBI:145989"/>
        <dbReference type="EC" id="2.5.1.19"/>
    </reaction>
    <physiologicalReaction direction="left-to-right" evidence="7">
        <dbReference type="Rhea" id="RHEA:21257"/>
    </physiologicalReaction>
</comment>
<name>A0A382MG53_9ZZZZ</name>
<gene>
    <name evidence="9" type="ORF">METZ01_LOCUS300713</name>
</gene>
<dbReference type="GO" id="GO:0003866">
    <property type="term" value="F:3-phosphoshikimate 1-carboxyvinyltransferase activity"/>
    <property type="evidence" value="ECO:0007669"/>
    <property type="project" value="UniProtKB-EC"/>
</dbReference>
<dbReference type="InterPro" id="IPR001986">
    <property type="entry name" value="Enolpyruvate_Tfrase_dom"/>
</dbReference>
<protein>
    <recommendedName>
        <fullName evidence="3">3-phosphoshikimate 1-carboxyvinyltransferase</fullName>
        <ecNumber evidence="3">2.5.1.19</ecNumber>
    </recommendedName>
</protein>
<evidence type="ECO:0000259" key="8">
    <source>
        <dbReference type="Pfam" id="PF00275"/>
    </source>
</evidence>
<dbReference type="Gene3D" id="3.65.10.10">
    <property type="entry name" value="Enolpyruvate transferase domain"/>
    <property type="match status" value="2"/>
</dbReference>
<dbReference type="GO" id="GO:0009073">
    <property type="term" value="P:aromatic amino acid family biosynthetic process"/>
    <property type="evidence" value="ECO:0007669"/>
    <property type="project" value="UniProtKB-KW"/>
</dbReference>
<evidence type="ECO:0000256" key="1">
    <source>
        <dbReference type="ARBA" id="ARBA00004811"/>
    </source>
</evidence>
<dbReference type="InterPro" id="IPR036968">
    <property type="entry name" value="Enolpyruvate_Tfrase_sf"/>
</dbReference>
<organism evidence="9">
    <name type="scientific">marine metagenome</name>
    <dbReference type="NCBI Taxonomy" id="408172"/>
    <lineage>
        <taxon>unclassified sequences</taxon>
        <taxon>metagenomes</taxon>
        <taxon>ecological metagenomes</taxon>
    </lineage>
</organism>
<keyword evidence="6" id="KW-0057">Aromatic amino acid biosynthesis</keyword>
<dbReference type="GO" id="GO:0009423">
    <property type="term" value="P:chorismate biosynthetic process"/>
    <property type="evidence" value="ECO:0007669"/>
    <property type="project" value="UniProtKB-UniPathway"/>
</dbReference>
<reference evidence="9" key="1">
    <citation type="submission" date="2018-05" db="EMBL/GenBank/DDBJ databases">
        <authorList>
            <person name="Lanie J.A."/>
            <person name="Ng W.-L."/>
            <person name="Kazmierczak K.M."/>
            <person name="Andrzejewski T.M."/>
            <person name="Davidsen T.M."/>
            <person name="Wayne K.J."/>
            <person name="Tettelin H."/>
            <person name="Glass J.I."/>
            <person name="Rusch D."/>
            <person name="Podicherti R."/>
            <person name="Tsui H.-C.T."/>
            <person name="Winkler M.E."/>
        </authorList>
    </citation>
    <scope>NUCLEOTIDE SEQUENCE</scope>
</reference>
<evidence type="ECO:0000256" key="6">
    <source>
        <dbReference type="ARBA" id="ARBA00023141"/>
    </source>
</evidence>
<dbReference type="NCBIfam" id="TIGR01356">
    <property type="entry name" value="aroA"/>
    <property type="match status" value="1"/>
</dbReference>
<dbReference type="AlphaFoldDB" id="A0A382MG53"/>
<evidence type="ECO:0000256" key="7">
    <source>
        <dbReference type="ARBA" id="ARBA00044633"/>
    </source>
</evidence>
<comment type="pathway">
    <text evidence="1">Metabolic intermediate biosynthesis; chorismate biosynthesis; chorismate from D-erythrose 4-phosphate and phosphoenolpyruvate: step 6/7.</text>
</comment>